<dbReference type="EMBL" id="JADWYR010000001">
    <property type="protein sequence ID" value="MBG9376344.1"/>
    <property type="molecule type" value="Genomic_DNA"/>
</dbReference>
<dbReference type="RefSeq" id="WP_196990357.1">
    <property type="nucleotide sequence ID" value="NZ_JADWYR010000001.1"/>
</dbReference>
<evidence type="ECO:0000256" key="1">
    <source>
        <dbReference type="SAM" id="Coils"/>
    </source>
</evidence>
<dbReference type="Proteomes" id="UP000628448">
    <property type="component" value="Unassembled WGS sequence"/>
</dbReference>
<name>A0A931E8V1_9BACT</name>
<evidence type="ECO:0000313" key="3">
    <source>
        <dbReference type="Proteomes" id="UP000628448"/>
    </source>
</evidence>
<evidence type="ECO:0000313" key="2">
    <source>
        <dbReference type="EMBL" id="MBG9376344.1"/>
    </source>
</evidence>
<feature type="coiled-coil region" evidence="1">
    <location>
        <begin position="15"/>
        <end position="45"/>
    </location>
</feature>
<dbReference type="AlphaFoldDB" id="A0A931E8V1"/>
<gene>
    <name evidence="2" type="ORF">I5907_08870</name>
</gene>
<reference evidence="2" key="1">
    <citation type="submission" date="2020-11" db="EMBL/GenBank/DDBJ databases">
        <title>Bacterial whole genome sequence for Panacibacter sp. DH6.</title>
        <authorList>
            <person name="Le V."/>
            <person name="Ko S."/>
            <person name="Ahn C.-Y."/>
            <person name="Oh H.-M."/>
        </authorList>
    </citation>
    <scope>NUCLEOTIDE SEQUENCE</scope>
    <source>
        <strain evidence="2">DH6</strain>
    </source>
</reference>
<accession>A0A931E8V1</accession>
<keyword evidence="3" id="KW-1185">Reference proteome</keyword>
<protein>
    <submittedName>
        <fullName evidence="2">Uncharacterized protein</fullName>
    </submittedName>
</protein>
<organism evidence="2 3">
    <name type="scientific">Panacibacter microcysteis</name>
    <dbReference type="NCBI Taxonomy" id="2793269"/>
    <lineage>
        <taxon>Bacteria</taxon>
        <taxon>Pseudomonadati</taxon>
        <taxon>Bacteroidota</taxon>
        <taxon>Chitinophagia</taxon>
        <taxon>Chitinophagales</taxon>
        <taxon>Chitinophagaceae</taxon>
        <taxon>Panacibacter</taxon>
    </lineage>
</organism>
<sequence length="119" mass="13739">MTQTIKKRKKDLSHIDTLADLMQEKRALKARLKQQEKEIEDQWKKLPAESFKLVVRKVVPFYLNNKVLDKSWGVVSALTGFMSKGTRSTAKKEVLGNAKKLGLFTAIRAGYNFWKNKKK</sequence>
<comment type="caution">
    <text evidence="2">The sequence shown here is derived from an EMBL/GenBank/DDBJ whole genome shotgun (WGS) entry which is preliminary data.</text>
</comment>
<proteinExistence type="predicted"/>
<keyword evidence="1" id="KW-0175">Coiled coil</keyword>